<evidence type="ECO:0000313" key="7">
    <source>
        <dbReference type="Proteomes" id="UP001139410"/>
    </source>
</evidence>
<evidence type="ECO:0000256" key="5">
    <source>
        <dbReference type="SAM" id="Phobius"/>
    </source>
</evidence>
<reference evidence="6" key="1">
    <citation type="submission" date="2022-01" db="EMBL/GenBank/DDBJ databases">
        <authorList>
            <person name="Jo J.-H."/>
            <person name="Im W.-T."/>
        </authorList>
    </citation>
    <scope>NUCLEOTIDE SEQUENCE</scope>
    <source>
        <strain evidence="6">G124</strain>
    </source>
</reference>
<gene>
    <name evidence="6" type="ORF">LVY65_08960</name>
</gene>
<comment type="caution">
    <text evidence="6">The sequence shown here is derived from an EMBL/GenBank/DDBJ whole genome shotgun (WGS) entry which is preliminary data.</text>
</comment>
<name>A0A9X1QME3_9SPHN</name>
<keyword evidence="3 5" id="KW-1133">Transmembrane helix</keyword>
<dbReference type="InterPro" id="IPR019691">
    <property type="entry name" value="DUF2585"/>
</dbReference>
<dbReference type="Pfam" id="PF10755">
    <property type="entry name" value="DUF2585"/>
    <property type="match status" value="1"/>
</dbReference>
<evidence type="ECO:0000256" key="1">
    <source>
        <dbReference type="ARBA" id="ARBA00022475"/>
    </source>
</evidence>
<evidence type="ECO:0000313" key="6">
    <source>
        <dbReference type="EMBL" id="MCF2515189.1"/>
    </source>
</evidence>
<evidence type="ECO:0000256" key="4">
    <source>
        <dbReference type="ARBA" id="ARBA00023136"/>
    </source>
</evidence>
<dbReference type="AlphaFoldDB" id="A0A9X1QME3"/>
<evidence type="ECO:0000256" key="2">
    <source>
        <dbReference type="ARBA" id="ARBA00022692"/>
    </source>
</evidence>
<protein>
    <submittedName>
        <fullName evidence="6">DUF2585 family protein</fullName>
    </submittedName>
</protein>
<dbReference type="GO" id="GO:0005886">
    <property type="term" value="C:plasma membrane"/>
    <property type="evidence" value="ECO:0007669"/>
    <property type="project" value="InterPro"/>
</dbReference>
<organism evidence="6 7">
    <name type="scientific">Sphingomonas cremea</name>
    <dbReference type="NCBI Taxonomy" id="2904799"/>
    <lineage>
        <taxon>Bacteria</taxon>
        <taxon>Pseudomonadati</taxon>
        <taxon>Pseudomonadota</taxon>
        <taxon>Alphaproteobacteria</taxon>
        <taxon>Sphingomonadales</taxon>
        <taxon>Sphingomonadaceae</taxon>
        <taxon>Sphingomonas</taxon>
    </lineage>
</organism>
<keyword evidence="4 5" id="KW-0472">Membrane</keyword>
<keyword evidence="1" id="KW-1003">Cell membrane</keyword>
<accession>A0A9X1QME3</accession>
<sequence>MLATLPRPKPLHSLFAVLGLSIAILWAMGRPPICTCGSVTVWGQVGPAQSQMLADWYSPSHIVHGFLFYWALSWLWPKASVDLRFLAALVVEAAWEIIENTPMIIDRYREATIALGYSGDSIINSASDIAMMALGFLAARRLPIWASVAVVLLLELIPLVAIRDNLTLNIWMLLAPSDAILNWQAGA</sequence>
<feature type="transmembrane region" description="Helical" evidence="5">
    <location>
        <begin position="142"/>
        <end position="162"/>
    </location>
</feature>
<evidence type="ECO:0000256" key="3">
    <source>
        <dbReference type="ARBA" id="ARBA00022989"/>
    </source>
</evidence>
<keyword evidence="7" id="KW-1185">Reference proteome</keyword>
<dbReference type="RefSeq" id="WP_235067706.1">
    <property type="nucleotide sequence ID" value="NZ_JAKFGM010000002.1"/>
</dbReference>
<dbReference type="NCBIfam" id="NF002099">
    <property type="entry name" value="PRK00944.1"/>
    <property type="match status" value="1"/>
</dbReference>
<dbReference type="Proteomes" id="UP001139410">
    <property type="component" value="Unassembled WGS sequence"/>
</dbReference>
<dbReference type="EMBL" id="JAKFGM010000002">
    <property type="protein sequence ID" value="MCF2515189.1"/>
    <property type="molecule type" value="Genomic_DNA"/>
</dbReference>
<proteinExistence type="predicted"/>
<keyword evidence="2 5" id="KW-0812">Transmembrane</keyword>